<evidence type="ECO:0000313" key="4">
    <source>
        <dbReference type="Proteomes" id="UP000694553"/>
    </source>
</evidence>
<evidence type="ECO:0000259" key="2">
    <source>
        <dbReference type="Pfam" id="PF15262"/>
    </source>
</evidence>
<feature type="region of interest" description="Disordered" evidence="1">
    <location>
        <begin position="1"/>
        <end position="100"/>
    </location>
</feature>
<feature type="compositionally biased region" description="Basic and acidic residues" evidence="1">
    <location>
        <begin position="930"/>
        <end position="950"/>
    </location>
</feature>
<feature type="compositionally biased region" description="Polar residues" evidence="1">
    <location>
        <begin position="294"/>
        <end position="313"/>
    </location>
</feature>
<feature type="domain" description="DUF4592" evidence="2">
    <location>
        <begin position="250"/>
        <end position="381"/>
    </location>
</feature>
<dbReference type="OMA" id="ACDRAVC"/>
<feature type="region of interest" description="Disordered" evidence="1">
    <location>
        <begin position="127"/>
        <end position="209"/>
    </location>
</feature>
<feature type="compositionally biased region" description="Basic and acidic residues" evidence="1">
    <location>
        <begin position="405"/>
        <end position="421"/>
    </location>
</feature>
<protein>
    <submittedName>
        <fullName evidence="3">KIAA1210</fullName>
    </submittedName>
</protein>
<evidence type="ECO:0000256" key="1">
    <source>
        <dbReference type="SAM" id="MobiDB-lite"/>
    </source>
</evidence>
<feature type="region of interest" description="Disordered" evidence="1">
    <location>
        <begin position="788"/>
        <end position="812"/>
    </location>
</feature>
<gene>
    <name evidence="3" type="primary">KIAA1210</name>
</gene>
<dbReference type="Ensembl" id="ENSCMUT00000035304.1">
    <property type="protein sequence ID" value="ENSCMUP00000029454.1"/>
    <property type="gene ID" value="ENSCMUG00000018554.1"/>
</dbReference>
<dbReference type="InterPro" id="IPR028030">
    <property type="entry name" value="DUF4592"/>
</dbReference>
<feature type="region of interest" description="Disordered" evidence="1">
    <location>
        <begin position="1014"/>
        <end position="1074"/>
    </location>
</feature>
<feature type="region of interest" description="Disordered" evidence="1">
    <location>
        <begin position="910"/>
        <end position="969"/>
    </location>
</feature>
<keyword evidence="4" id="KW-1185">Reference proteome</keyword>
<proteinExistence type="predicted"/>
<feature type="compositionally biased region" description="Basic residues" evidence="1">
    <location>
        <begin position="43"/>
        <end position="58"/>
    </location>
</feature>
<sequence length="1098" mass="117846">MPGARCPLGGGGGRGRPGRRARSGAGRGRRRVSGGGAGGGGRGRGRGRAGRPGRRSSGRTRPQLPARERLQPGRPLGSRRPEGAPPAGAAHAKPPAGGRAGITLAAVPWRRRAAELSVRSDYIMATGPTEVTQSPETGDTVEECTGKKKSKFQTFKNFFAKKKRKEPPPPRGESNLKPCQSSSDVSVAVLDTTALHSPKEARPKGSMGNKALSHDSVFIFESSPGNVAGDVLSKENIPGRVKTLQLQLQQNIRLGSPPLVITGKKLEDAGAVSEDDGLPRSPPEMSTLHEVLTVSPNESSNPVQRHSSLSLGGTDSEDEQLPSGASSRPISPLSSATLGTPISQGSNFLPVDFTIPASPLGCLDASAARHRIAINPRKQKGFTNKHQLPLQVEQLENEACLPATPERKRNSTELLESDKHKSDWEGLSAQMGHCAKGGGFKKIPGIETPTDAAHDSYDSTLVAEDPCALLQENGCLPDVDHRYKAATLLLRPEPSPVNLEEHHRAKVSYSAAGSANELKVLQQSTSAEVPALPELQQLEGEAVVSPDIPAVDLFSSGVETVGRDILPDVAQTSSVNSVDPNIKAQEKGDPLFTGKEELCFGTTENHSNHAVSDTALRTPQVAVADSESCSDIKTVAVLRPEKSSVAKNDKGTCEIMEFQLFKDNVEKKIDTAASVSKAVCVVPCSKLEVCFKAETVPVSKVNQGSQHANTSYLSEKLSVGCLASSSLSGLKSNISSDADSKEYQIGSTASHRRTAEGSQSSDENVKSPLKTASAKPVRFTIAPAWQRSLSGGSNSKEDSYSKSSPTSPIRPEFFEGMTKEHTRFDAVLQESAKTSSDRFDRDCKDRDLHLNSFMEWADHETQNLESPFGVRLRRTSSLLKYQNESCVEPPKLIPSAFPIASFASVKEDQKLMDNGKPSPSLPVSTKSVVKKPDLQEDKNPPKARSEEVAKKQNGHKPSEKVSPYLETTSSEPAWVSMAKLKQKGFQDHPLAKEHKDEDRALTKVEQEEQEFCISENTLKKNMPSSSQDKKTQMKTGVSAAAGKAGPISQEASVVPAVEKEARHSSNLPMTPCSPAEPPWLSLAKKKAKAWSEMPQIVQ</sequence>
<feature type="compositionally biased region" description="Low complexity" evidence="1">
    <location>
        <begin position="85"/>
        <end position="97"/>
    </location>
</feature>
<reference evidence="3" key="3">
    <citation type="submission" date="2025-09" db="UniProtKB">
        <authorList>
            <consortium name="Ensembl"/>
        </authorList>
    </citation>
    <scope>IDENTIFICATION</scope>
</reference>
<dbReference type="InterPro" id="IPR026713">
    <property type="entry name" value="CRACD-like"/>
</dbReference>
<feature type="region of interest" description="Disordered" evidence="1">
    <location>
        <begin position="741"/>
        <end position="773"/>
    </location>
</feature>
<dbReference type="PANTHER" id="PTHR47743">
    <property type="entry name" value="KIAA1210 / KIAA1211 FAMILY MEMBER"/>
    <property type="match status" value="1"/>
</dbReference>
<evidence type="ECO:0000313" key="3">
    <source>
        <dbReference type="Ensembl" id="ENSCMUP00000029454.1"/>
    </source>
</evidence>
<feature type="region of interest" description="Disordered" evidence="1">
    <location>
        <begin position="293"/>
        <end position="338"/>
    </location>
</feature>
<reference evidence="3" key="2">
    <citation type="submission" date="2025-08" db="UniProtKB">
        <authorList>
            <consortium name="Ensembl"/>
        </authorList>
    </citation>
    <scope>IDENTIFICATION</scope>
</reference>
<dbReference type="PANTHER" id="PTHR47743:SF2">
    <property type="entry name" value="ACROSOMAL PROTEIN KIAA1210"/>
    <property type="match status" value="1"/>
</dbReference>
<organism evidence="3 4">
    <name type="scientific">Corvus moneduloides</name>
    <name type="common">New Caledonian crow</name>
    <dbReference type="NCBI Taxonomy" id="1196302"/>
    <lineage>
        <taxon>Eukaryota</taxon>
        <taxon>Metazoa</taxon>
        <taxon>Chordata</taxon>
        <taxon>Craniata</taxon>
        <taxon>Vertebrata</taxon>
        <taxon>Euteleostomi</taxon>
        <taxon>Archelosauria</taxon>
        <taxon>Archosauria</taxon>
        <taxon>Dinosauria</taxon>
        <taxon>Saurischia</taxon>
        <taxon>Theropoda</taxon>
        <taxon>Coelurosauria</taxon>
        <taxon>Aves</taxon>
        <taxon>Neognathae</taxon>
        <taxon>Neoaves</taxon>
        <taxon>Telluraves</taxon>
        <taxon>Australaves</taxon>
        <taxon>Passeriformes</taxon>
        <taxon>Corvoidea</taxon>
        <taxon>Corvidae</taxon>
        <taxon>Corvus</taxon>
    </lineage>
</organism>
<feature type="compositionally biased region" description="Gly residues" evidence="1">
    <location>
        <begin position="33"/>
        <end position="42"/>
    </location>
</feature>
<feature type="compositionally biased region" description="Basic residues" evidence="1">
    <location>
        <begin position="16"/>
        <end position="32"/>
    </location>
</feature>
<dbReference type="Proteomes" id="UP000694553">
    <property type="component" value="Unassembled WGS sequence"/>
</dbReference>
<dbReference type="Pfam" id="PF15262">
    <property type="entry name" value="DUF4592"/>
    <property type="match status" value="1"/>
</dbReference>
<feature type="region of interest" description="Disordered" evidence="1">
    <location>
        <begin position="400"/>
        <end position="421"/>
    </location>
</feature>
<accession>A0A8U7P4B9</accession>
<reference evidence="4" key="1">
    <citation type="submission" date="2019-10" db="EMBL/GenBank/DDBJ databases">
        <title>Corvus moneduloides (New Caledonian crow) genome, bCorMon1, primary haplotype.</title>
        <authorList>
            <person name="Rutz C."/>
            <person name="Fungtammasan C."/>
            <person name="Mountcastle J."/>
            <person name="Formenti G."/>
            <person name="Chow W."/>
            <person name="Howe K."/>
            <person name="Steele M.P."/>
            <person name="Fernandes J."/>
            <person name="Gilbert M.T.P."/>
            <person name="Fedrigo O."/>
            <person name="Jarvis E.D."/>
            <person name="Gemmell N."/>
        </authorList>
    </citation>
    <scope>NUCLEOTIDE SEQUENCE [LARGE SCALE GENOMIC DNA]</scope>
</reference>
<name>A0A8U7P4B9_CORMO</name>
<feature type="compositionally biased region" description="Polar residues" evidence="1">
    <location>
        <begin position="323"/>
        <end position="338"/>
    </location>
</feature>
<dbReference type="AlphaFoldDB" id="A0A8U7P4B9"/>